<reference evidence="3" key="1">
    <citation type="submission" date="2021-01" db="EMBL/GenBank/DDBJ databases">
        <authorList>
            <person name="Corre E."/>
            <person name="Pelletier E."/>
            <person name="Niang G."/>
            <person name="Scheremetjew M."/>
            <person name="Finn R."/>
            <person name="Kale V."/>
            <person name="Holt S."/>
            <person name="Cochrane G."/>
            <person name="Meng A."/>
            <person name="Brown T."/>
            <person name="Cohen L."/>
        </authorList>
    </citation>
    <scope>NUCLEOTIDE SEQUENCE</scope>
    <source>
        <strain evidence="3">CCMP3105</strain>
    </source>
</reference>
<evidence type="ECO:0000256" key="1">
    <source>
        <dbReference type="SAM" id="MobiDB-lite"/>
    </source>
</evidence>
<gene>
    <name evidence="3" type="ORF">AMON00008_LOCUS34007</name>
</gene>
<feature type="transmembrane region" description="Helical" evidence="2">
    <location>
        <begin position="41"/>
        <end position="61"/>
    </location>
</feature>
<keyword evidence="2" id="KW-1133">Transmembrane helix</keyword>
<feature type="transmembrane region" description="Helical" evidence="2">
    <location>
        <begin position="16"/>
        <end position="35"/>
    </location>
</feature>
<dbReference type="EMBL" id="HBNR01048692">
    <property type="protein sequence ID" value="CAE4611396.1"/>
    <property type="molecule type" value="Transcribed_RNA"/>
</dbReference>
<sequence>MGATGAARAVLEHRGAYLPTLIVLKVLASLAVLFASGTGHLLLVLLGAVATAADIALRIAASQQHAFSLGKHGTDTLLTAVFLVDIAVCGFDVEESKVCRGLRMVLPFVVLTSVGGNLMRLTSAPRRAASERSVAEDEEGGSRLGARE</sequence>
<organism evidence="3">
    <name type="scientific">Alexandrium monilatum</name>
    <dbReference type="NCBI Taxonomy" id="311494"/>
    <lineage>
        <taxon>Eukaryota</taxon>
        <taxon>Sar</taxon>
        <taxon>Alveolata</taxon>
        <taxon>Dinophyceae</taxon>
        <taxon>Gonyaulacales</taxon>
        <taxon>Pyrocystaceae</taxon>
        <taxon>Alexandrium</taxon>
    </lineage>
</organism>
<evidence type="ECO:0000313" key="3">
    <source>
        <dbReference type="EMBL" id="CAE4611396.1"/>
    </source>
</evidence>
<dbReference type="AlphaFoldDB" id="A0A7S4RDS0"/>
<keyword evidence="2" id="KW-0472">Membrane</keyword>
<evidence type="ECO:0000256" key="2">
    <source>
        <dbReference type="SAM" id="Phobius"/>
    </source>
</evidence>
<feature type="region of interest" description="Disordered" evidence="1">
    <location>
        <begin position="129"/>
        <end position="148"/>
    </location>
</feature>
<keyword evidence="2" id="KW-0812">Transmembrane</keyword>
<accession>A0A7S4RDS0</accession>
<protein>
    <submittedName>
        <fullName evidence="3">Uncharacterized protein</fullName>
    </submittedName>
</protein>
<proteinExistence type="predicted"/>
<name>A0A7S4RDS0_9DINO</name>